<evidence type="ECO:0000256" key="5">
    <source>
        <dbReference type="ARBA" id="ARBA00022475"/>
    </source>
</evidence>
<feature type="active site" evidence="11">
    <location>
        <position position="41"/>
    </location>
</feature>
<keyword evidence="8 12" id="KW-0378">Hydrolase</keyword>
<dbReference type="CDD" id="cd06530">
    <property type="entry name" value="S26_SPase_I"/>
    <property type="match status" value="1"/>
</dbReference>
<dbReference type="PANTHER" id="PTHR43390">
    <property type="entry name" value="SIGNAL PEPTIDASE I"/>
    <property type="match status" value="1"/>
</dbReference>
<evidence type="ECO:0000256" key="9">
    <source>
        <dbReference type="ARBA" id="ARBA00022989"/>
    </source>
</evidence>
<dbReference type="InterPro" id="IPR019533">
    <property type="entry name" value="Peptidase_S26"/>
</dbReference>
<dbReference type="OrthoDB" id="9802919at2"/>
<dbReference type="GO" id="GO:0009003">
    <property type="term" value="F:signal peptidase activity"/>
    <property type="evidence" value="ECO:0007669"/>
    <property type="project" value="UniProtKB-EC"/>
</dbReference>
<dbReference type="InterPro" id="IPR000223">
    <property type="entry name" value="Pept_S26A_signal_pept_1"/>
</dbReference>
<dbReference type="EC" id="3.4.21.89" evidence="4 12"/>
<name>A0A398B7N0_9BACI</name>
<dbReference type="InterPro" id="IPR019756">
    <property type="entry name" value="Pept_S26A_signal_pept_1_Ser-AS"/>
</dbReference>
<dbReference type="GO" id="GO:0004252">
    <property type="term" value="F:serine-type endopeptidase activity"/>
    <property type="evidence" value="ECO:0007669"/>
    <property type="project" value="InterPro"/>
</dbReference>
<dbReference type="InterPro" id="IPR036286">
    <property type="entry name" value="LexA/Signal_pep-like_sf"/>
</dbReference>
<keyword evidence="7 12" id="KW-0812">Transmembrane</keyword>
<keyword evidence="5" id="KW-1003">Cell membrane</keyword>
<evidence type="ECO:0000256" key="13">
    <source>
        <dbReference type="RuleBase" id="RU362042"/>
    </source>
</evidence>
<evidence type="ECO:0000259" key="14">
    <source>
        <dbReference type="Pfam" id="PF10502"/>
    </source>
</evidence>
<evidence type="ECO:0000256" key="8">
    <source>
        <dbReference type="ARBA" id="ARBA00022801"/>
    </source>
</evidence>
<evidence type="ECO:0000256" key="3">
    <source>
        <dbReference type="ARBA" id="ARBA00009370"/>
    </source>
</evidence>
<dbReference type="Proteomes" id="UP000265816">
    <property type="component" value="Unassembled WGS sequence"/>
</dbReference>
<dbReference type="AlphaFoldDB" id="A0A398B7N0"/>
<feature type="domain" description="Peptidase S26" evidence="14">
    <location>
        <begin position="11"/>
        <end position="171"/>
    </location>
</feature>
<evidence type="ECO:0000256" key="4">
    <source>
        <dbReference type="ARBA" id="ARBA00013208"/>
    </source>
</evidence>
<keyword evidence="16" id="KW-1185">Reference proteome</keyword>
<dbReference type="PROSITE" id="PS00760">
    <property type="entry name" value="SPASE_I_2"/>
    <property type="match status" value="1"/>
</dbReference>
<evidence type="ECO:0000256" key="2">
    <source>
        <dbReference type="ARBA" id="ARBA00004401"/>
    </source>
</evidence>
<dbReference type="InterPro" id="IPR019757">
    <property type="entry name" value="Pept_S26A_signal_pept_1_Lys-AS"/>
</dbReference>
<dbReference type="PROSITE" id="PS00501">
    <property type="entry name" value="SPASE_I_1"/>
    <property type="match status" value="1"/>
</dbReference>
<dbReference type="PRINTS" id="PR00727">
    <property type="entry name" value="LEADERPTASE"/>
</dbReference>
<dbReference type="EMBL" id="QWVT01000015">
    <property type="protein sequence ID" value="RID85862.1"/>
    <property type="molecule type" value="Genomic_DNA"/>
</dbReference>
<evidence type="ECO:0000256" key="11">
    <source>
        <dbReference type="PIRSR" id="PIRSR600223-1"/>
    </source>
</evidence>
<comment type="subcellular location">
    <subcellularLocation>
        <location evidence="2">Cell membrane</location>
        <topology evidence="2">Single-pass type II membrane protein</topology>
    </subcellularLocation>
    <subcellularLocation>
        <location evidence="13">Membrane</location>
        <topology evidence="13">Single-pass type II membrane protein</topology>
    </subcellularLocation>
</comment>
<keyword evidence="9 12" id="KW-1133">Transmembrane helix</keyword>
<reference evidence="15 16" key="1">
    <citation type="submission" date="2018-08" db="EMBL/GenBank/DDBJ databases">
        <title>Bacillus jemisoniae sp. nov., Bacillus chryseoplanitiae sp. nov., Bacillus resnikiae sp. nov., and Bacillus frankliniae sp. nov., isolated from Viking spacecraft and associated surfaces.</title>
        <authorList>
            <person name="Seuylemezian A."/>
            <person name="Vaishampayan P."/>
        </authorList>
    </citation>
    <scope>NUCLEOTIDE SEQUENCE [LARGE SCALE GENOMIC DNA]</scope>
    <source>
        <strain evidence="15 16">JJ-247</strain>
    </source>
</reference>
<dbReference type="Gene3D" id="2.10.109.10">
    <property type="entry name" value="Umud Fragment, subunit A"/>
    <property type="match status" value="1"/>
</dbReference>
<dbReference type="RefSeq" id="WP_119112715.1">
    <property type="nucleotide sequence ID" value="NZ_CBCSEO010000002.1"/>
</dbReference>
<gene>
    <name evidence="15" type="primary">lepB</name>
    <name evidence="15" type="ORF">D1970_10085</name>
</gene>
<dbReference type="SUPFAM" id="SSF51306">
    <property type="entry name" value="LexA/Signal peptidase"/>
    <property type="match status" value="1"/>
</dbReference>
<comment type="caution">
    <text evidence="15">The sequence shown here is derived from an EMBL/GenBank/DDBJ whole genome shotgun (WGS) entry which is preliminary data.</text>
</comment>
<dbReference type="PANTHER" id="PTHR43390:SF1">
    <property type="entry name" value="CHLOROPLAST PROCESSING PEPTIDASE"/>
    <property type="match status" value="1"/>
</dbReference>
<evidence type="ECO:0000313" key="16">
    <source>
        <dbReference type="Proteomes" id="UP000265816"/>
    </source>
</evidence>
<feature type="active site" evidence="11">
    <location>
        <position position="81"/>
    </location>
</feature>
<protein>
    <recommendedName>
        <fullName evidence="4 12">Signal peptidase I</fullName>
        <ecNumber evidence="4 12">3.4.21.89</ecNumber>
    </recommendedName>
</protein>
<sequence>MKSSHLKVELWDWTKAIFIALVLAWVVKTFIFAPYTVKGESMEPTLHDHERIAVNKITQTEKLKHGDIVIIKGSGKTNYVKRIIGFPGDTVEVDNDKLLINGKQVKEPYLKENMEEAKNSGGLLTGDMGPIVIPEKHYFVMGDNRRMSMDSRNGLGLISQDRLVGRSELVFFPFSSLRSVK</sequence>
<dbReference type="GO" id="GO:0005886">
    <property type="term" value="C:plasma membrane"/>
    <property type="evidence" value="ECO:0007669"/>
    <property type="project" value="UniProtKB-SubCell"/>
</dbReference>
<comment type="catalytic activity">
    <reaction evidence="1 12">
        <text>Cleavage of hydrophobic, N-terminal signal or leader sequences from secreted and periplasmic proteins.</text>
        <dbReference type="EC" id="3.4.21.89"/>
    </reaction>
</comment>
<evidence type="ECO:0000256" key="10">
    <source>
        <dbReference type="ARBA" id="ARBA00023136"/>
    </source>
</evidence>
<proteinExistence type="inferred from homology"/>
<evidence type="ECO:0000256" key="12">
    <source>
        <dbReference type="RuleBase" id="RU003993"/>
    </source>
</evidence>
<feature type="transmembrane region" description="Helical" evidence="12">
    <location>
        <begin position="16"/>
        <end position="37"/>
    </location>
</feature>
<dbReference type="PROSITE" id="PS00761">
    <property type="entry name" value="SPASE_I_3"/>
    <property type="match status" value="1"/>
</dbReference>
<keyword evidence="6 12" id="KW-0645">Protease</keyword>
<evidence type="ECO:0000256" key="7">
    <source>
        <dbReference type="ARBA" id="ARBA00022692"/>
    </source>
</evidence>
<dbReference type="GO" id="GO:0006465">
    <property type="term" value="P:signal peptide processing"/>
    <property type="evidence" value="ECO:0007669"/>
    <property type="project" value="InterPro"/>
</dbReference>
<organism evidence="15 16">
    <name type="scientific">Mesobacillus zeae</name>
    <dbReference type="NCBI Taxonomy" id="1917180"/>
    <lineage>
        <taxon>Bacteria</taxon>
        <taxon>Bacillati</taxon>
        <taxon>Bacillota</taxon>
        <taxon>Bacilli</taxon>
        <taxon>Bacillales</taxon>
        <taxon>Bacillaceae</taxon>
        <taxon>Mesobacillus</taxon>
    </lineage>
</organism>
<dbReference type="Pfam" id="PF10502">
    <property type="entry name" value="Peptidase_S26"/>
    <property type="match status" value="1"/>
</dbReference>
<evidence type="ECO:0000313" key="15">
    <source>
        <dbReference type="EMBL" id="RID85862.1"/>
    </source>
</evidence>
<dbReference type="NCBIfam" id="TIGR02227">
    <property type="entry name" value="sigpep_I_bact"/>
    <property type="match status" value="1"/>
</dbReference>
<comment type="similarity">
    <text evidence="3 13">Belongs to the peptidase S26 family.</text>
</comment>
<evidence type="ECO:0000256" key="1">
    <source>
        <dbReference type="ARBA" id="ARBA00000677"/>
    </source>
</evidence>
<dbReference type="FunFam" id="2.10.109.10:FF:000008">
    <property type="entry name" value="Signal peptidase I"/>
    <property type="match status" value="1"/>
</dbReference>
<accession>A0A398B7N0</accession>
<dbReference type="InterPro" id="IPR019758">
    <property type="entry name" value="Pept_S26A_signal_pept_1_CS"/>
</dbReference>
<evidence type="ECO:0000256" key="6">
    <source>
        <dbReference type="ARBA" id="ARBA00022670"/>
    </source>
</evidence>
<keyword evidence="10 12" id="KW-0472">Membrane</keyword>